<feature type="domain" description="DUF4461" evidence="2">
    <location>
        <begin position="356"/>
        <end position="540"/>
    </location>
</feature>
<evidence type="ECO:0008006" key="5">
    <source>
        <dbReference type="Google" id="ProtNLM"/>
    </source>
</evidence>
<dbReference type="EMBL" id="LGRX02035557">
    <property type="protein sequence ID" value="KAK3234094.1"/>
    <property type="molecule type" value="Genomic_DNA"/>
</dbReference>
<comment type="caution">
    <text evidence="3">The sequence shown here is derived from an EMBL/GenBank/DDBJ whole genome shotgun (WGS) entry which is preliminary data.</text>
</comment>
<dbReference type="InterPro" id="IPR027986">
    <property type="entry name" value="TCAIM"/>
</dbReference>
<organism evidence="3 4">
    <name type="scientific">Cymbomonas tetramitiformis</name>
    <dbReference type="NCBI Taxonomy" id="36881"/>
    <lineage>
        <taxon>Eukaryota</taxon>
        <taxon>Viridiplantae</taxon>
        <taxon>Chlorophyta</taxon>
        <taxon>Pyramimonadophyceae</taxon>
        <taxon>Pyramimonadales</taxon>
        <taxon>Pyramimonadaceae</taxon>
        <taxon>Cymbomonas</taxon>
    </lineage>
</organism>
<evidence type="ECO:0000313" key="3">
    <source>
        <dbReference type="EMBL" id="KAK3234094.1"/>
    </source>
</evidence>
<dbReference type="PANTHER" id="PTHR31596:SF1">
    <property type="entry name" value="T-CELL ACTIVATION INHIBITOR, MITOCHONDRIAL"/>
    <property type="match status" value="1"/>
</dbReference>
<keyword evidence="4" id="KW-1185">Reference proteome</keyword>
<proteinExistence type="predicted"/>
<dbReference type="AlphaFoldDB" id="A0AAE0BEA3"/>
<gene>
    <name evidence="3" type="ORF">CYMTET_55631</name>
</gene>
<evidence type="ECO:0000313" key="4">
    <source>
        <dbReference type="Proteomes" id="UP001190700"/>
    </source>
</evidence>
<reference evidence="3 4" key="1">
    <citation type="journal article" date="2015" name="Genome Biol. Evol.">
        <title>Comparative Genomics of a Bacterivorous Green Alga Reveals Evolutionary Causalities and Consequences of Phago-Mixotrophic Mode of Nutrition.</title>
        <authorList>
            <person name="Burns J.A."/>
            <person name="Paasch A."/>
            <person name="Narechania A."/>
            <person name="Kim E."/>
        </authorList>
    </citation>
    <scope>NUCLEOTIDE SEQUENCE [LARGE SCALE GENOMIC DNA]</scope>
    <source>
        <strain evidence="3 4">PLY_AMNH</strain>
    </source>
</reference>
<dbReference type="InterPro" id="IPR028031">
    <property type="entry name" value="DUF4460"/>
</dbReference>
<dbReference type="Pfam" id="PF14688">
    <property type="entry name" value="DUF4461"/>
    <property type="match status" value="1"/>
</dbReference>
<dbReference type="Proteomes" id="UP001190700">
    <property type="component" value="Unassembled WGS sequence"/>
</dbReference>
<name>A0AAE0BEA3_9CHLO</name>
<feature type="domain" description="DUF4460" evidence="1">
    <location>
        <begin position="46"/>
        <end position="120"/>
    </location>
</feature>
<sequence>MGQIAAEDTRPTGLRTVPLGQKCRRRLTQFSTSTGGTTSAKVKSQQAAREAALKGDLRQFFLKVHPDLFSQQPQAQEANENSFKLLQQYLIAAKEGGPRGKGDPISFPLEFYLHRERDDDGAGKETDHPPTSVDHHSEITGMSHATHATHLTAQDDAVLAATARRPSFEFRAAIRDQADVPAATPADGMGCAELRRVDAVLPYPTRRFSSYIRPILLLFRKCGLQAKLLDPSFTGGLNLNLTGFGADIDFEAFDLRTTPTYGMDERDVMRAKGCNEEAYEGPEEERKVRELKAQLYATHGVHCILLCTAADRQAGANIDYNTSSLTGDESSFETSSSELRLLFKLEEALDCVPHVPLSTCTLVLTEAAAGVGPQGHVFLNNRHGVDTWADQLERVDMEAVATGKRALSKRVATEELLAELLQVERVYPAEQIAWDPQYLRFLEEVIEVLERDPTKAVRDLVECLPPVLIVPRCTESQKALHVQPFTICYEKGVMVVPLHTAPIRVFRFLASHAEAAIAMQRRVFQFLASSAQAHAAMHKESSRQLDIIKHTKDLNNWSRRADKYGGYTFGCSQSFGKVRKEYGRLRG</sequence>
<accession>A0AAE0BEA3</accession>
<dbReference type="Pfam" id="PF14687">
    <property type="entry name" value="DUF4460"/>
    <property type="match status" value="1"/>
</dbReference>
<evidence type="ECO:0000259" key="1">
    <source>
        <dbReference type="Pfam" id="PF14687"/>
    </source>
</evidence>
<protein>
    <recommendedName>
        <fullName evidence="5">DUF4460 domain-containing protein</fullName>
    </recommendedName>
</protein>
<dbReference type="GO" id="GO:0005739">
    <property type="term" value="C:mitochondrion"/>
    <property type="evidence" value="ECO:0007669"/>
    <property type="project" value="TreeGrafter"/>
</dbReference>
<dbReference type="PANTHER" id="PTHR31596">
    <property type="entry name" value="T-CELL ACTIVATION INHIBITOR, MITOCHONDRIAL"/>
    <property type="match status" value="1"/>
</dbReference>
<evidence type="ECO:0000259" key="2">
    <source>
        <dbReference type="Pfam" id="PF14688"/>
    </source>
</evidence>
<dbReference type="InterPro" id="IPR027989">
    <property type="entry name" value="DUF4461"/>
</dbReference>